<dbReference type="Proteomes" id="UP001470230">
    <property type="component" value="Unassembled WGS sequence"/>
</dbReference>
<gene>
    <name evidence="4" type="ORF">M9Y10_005761</name>
</gene>
<proteinExistence type="predicted"/>
<comment type="caution">
    <text evidence="4">The sequence shown here is derived from an EMBL/GenBank/DDBJ whole genome shotgun (WGS) entry which is preliminary data.</text>
</comment>
<evidence type="ECO:0000259" key="3">
    <source>
        <dbReference type="Pfam" id="PF13359"/>
    </source>
</evidence>
<keyword evidence="5" id="KW-1185">Reference proteome</keyword>
<dbReference type="EMBL" id="JAPFFF010000012">
    <property type="protein sequence ID" value="KAK8875592.1"/>
    <property type="molecule type" value="Genomic_DNA"/>
</dbReference>
<keyword evidence="2" id="KW-0479">Metal-binding</keyword>
<reference evidence="4 5" key="1">
    <citation type="submission" date="2024-04" db="EMBL/GenBank/DDBJ databases">
        <title>Tritrichomonas musculus Genome.</title>
        <authorList>
            <person name="Alves-Ferreira E."/>
            <person name="Grigg M."/>
            <person name="Lorenzi H."/>
            <person name="Galac M."/>
        </authorList>
    </citation>
    <scope>NUCLEOTIDE SEQUENCE [LARGE SCALE GENOMIC DNA]</scope>
    <source>
        <strain evidence="4 5">EAF2021</strain>
    </source>
</reference>
<comment type="cofactor">
    <cofactor evidence="1">
        <name>a divalent metal cation</name>
        <dbReference type="ChEBI" id="CHEBI:60240"/>
    </cofactor>
</comment>
<evidence type="ECO:0000313" key="4">
    <source>
        <dbReference type="EMBL" id="KAK8875592.1"/>
    </source>
</evidence>
<protein>
    <recommendedName>
        <fullName evidence="3">DDE Tnp4 domain-containing protein</fullName>
    </recommendedName>
</protein>
<feature type="domain" description="DDE Tnp4" evidence="3">
    <location>
        <begin position="10"/>
        <end position="149"/>
    </location>
</feature>
<dbReference type="Pfam" id="PF13359">
    <property type="entry name" value="DDE_Tnp_4"/>
    <property type="match status" value="1"/>
</dbReference>
<evidence type="ECO:0000256" key="2">
    <source>
        <dbReference type="ARBA" id="ARBA00022723"/>
    </source>
</evidence>
<dbReference type="InterPro" id="IPR027806">
    <property type="entry name" value="HARBI1_dom"/>
</dbReference>
<accession>A0ABR2JCI1</accession>
<name>A0ABR2JCI1_9EUKA</name>
<evidence type="ECO:0000313" key="5">
    <source>
        <dbReference type="Proteomes" id="UP001470230"/>
    </source>
</evidence>
<evidence type="ECO:0000256" key="1">
    <source>
        <dbReference type="ARBA" id="ARBA00001968"/>
    </source>
</evidence>
<sequence length="176" mass="20540">MFFSYYPTEYFSFKLNKDSFNSLYVIDLNGIIRYISDAYLAARNDSSIFSIEREKILKFLKNLLILDGHPDDPVIILSDGGFPSNSEEIINKQKLKCSKVQTKIFQSSRNKVEQTFGHQANVFRSTRQRFEFSSKHIDDFQKAAAFLVNIHIKLHPISLKYQEIFEAYAFQSIDEE</sequence>
<organism evidence="4 5">
    <name type="scientific">Tritrichomonas musculus</name>
    <dbReference type="NCBI Taxonomy" id="1915356"/>
    <lineage>
        <taxon>Eukaryota</taxon>
        <taxon>Metamonada</taxon>
        <taxon>Parabasalia</taxon>
        <taxon>Tritrichomonadida</taxon>
        <taxon>Tritrichomonadidae</taxon>
        <taxon>Tritrichomonas</taxon>
    </lineage>
</organism>